<dbReference type="Proteomes" id="UP000092461">
    <property type="component" value="Unassembled WGS sequence"/>
</dbReference>
<evidence type="ECO:0000313" key="6">
    <source>
        <dbReference type="EnsemblMetazoa" id="LLOJ008046-PA"/>
    </source>
</evidence>
<dbReference type="GO" id="GO:0042302">
    <property type="term" value="F:structural constituent of cuticle"/>
    <property type="evidence" value="ECO:0007669"/>
    <property type="project" value="UniProtKB-UniRule"/>
</dbReference>
<name>A0A1B0CT47_LUTLO</name>
<dbReference type="EnsemblMetazoa" id="LLOJ008046-RA">
    <property type="protein sequence ID" value="LLOJ008046-PA"/>
    <property type="gene ID" value="LLOJ008046"/>
</dbReference>
<evidence type="ECO:0000313" key="5">
    <source>
        <dbReference type="EMBL" id="MBC1169220.1"/>
    </source>
</evidence>
<reference evidence="5" key="2">
    <citation type="journal article" date="2020" name="BMC">
        <title>Leishmania infection induces a limited differential gene expression in the sand fly midgut.</title>
        <authorList>
            <person name="Coutinho-Abreu I.V."/>
            <person name="Serafim T.D."/>
            <person name="Meneses C."/>
            <person name="Kamhawi S."/>
            <person name="Oliveira F."/>
            <person name="Valenzuela J.G."/>
        </authorList>
    </citation>
    <scope>NUCLEOTIDE SEQUENCE</scope>
    <source>
        <strain evidence="5">Jacobina</strain>
        <tissue evidence="5">Midgut</tissue>
    </source>
</reference>
<evidence type="ECO:0000313" key="7">
    <source>
        <dbReference type="Proteomes" id="UP000092461"/>
    </source>
</evidence>
<feature type="region of interest" description="Disordered" evidence="3">
    <location>
        <begin position="60"/>
        <end position="104"/>
    </location>
</feature>
<organism evidence="6 7">
    <name type="scientific">Lutzomyia longipalpis</name>
    <name type="common">Sand fly</name>
    <dbReference type="NCBI Taxonomy" id="7200"/>
    <lineage>
        <taxon>Eukaryota</taxon>
        <taxon>Metazoa</taxon>
        <taxon>Ecdysozoa</taxon>
        <taxon>Arthropoda</taxon>
        <taxon>Hexapoda</taxon>
        <taxon>Insecta</taxon>
        <taxon>Pterygota</taxon>
        <taxon>Neoptera</taxon>
        <taxon>Endopterygota</taxon>
        <taxon>Diptera</taxon>
        <taxon>Nematocera</taxon>
        <taxon>Psychodoidea</taxon>
        <taxon>Psychodidae</taxon>
        <taxon>Lutzomyia</taxon>
        <taxon>Lutzomyia</taxon>
    </lineage>
</organism>
<dbReference type="EMBL" id="GITU01000517">
    <property type="protein sequence ID" value="MBC1169220.1"/>
    <property type="molecule type" value="Transcribed_RNA"/>
</dbReference>
<feature type="chain" id="PRO_5044555489" evidence="4">
    <location>
        <begin position="19"/>
        <end position="183"/>
    </location>
</feature>
<dbReference type="PANTHER" id="PTHR12236">
    <property type="entry name" value="STRUCTURAL CONTITUENT OF CUTICLE"/>
    <property type="match status" value="1"/>
</dbReference>
<evidence type="ECO:0000256" key="4">
    <source>
        <dbReference type="SAM" id="SignalP"/>
    </source>
</evidence>
<dbReference type="AlphaFoldDB" id="A0A1B0CT47"/>
<accession>A0A1B0CT47</accession>
<protein>
    <submittedName>
        <fullName evidence="5">Putative adult-specific cuticular protein acp-20-like halyomorpha halys</fullName>
    </submittedName>
</protein>
<keyword evidence="4" id="KW-0732">Signal</keyword>
<dbReference type="VEuPathDB" id="VectorBase:LLOJ008046"/>
<keyword evidence="1 2" id="KW-0193">Cuticle</keyword>
<dbReference type="PROSITE" id="PS51155">
    <property type="entry name" value="CHIT_BIND_RR_2"/>
    <property type="match status" value="1"/>
</dbReference>
<feature type="signal peptide" evidence="4">
    <location>
        <begin position="1"/>
        <end position="18"/>
    </location>
</feature>
<dbReference type="GO" id="GO:0005615">
    <property type="term" value="C:extracellular space"/>
    <property type="evidence" value="ECO:0007669"/>
    <property type="project" value="TreeGrafter"/>
</dbReference>
<reference evidence="7" key="1">
    <citation type="submission" date="2012-05" db="EMBL/GenBank/DDBJ databases">
        <title>Whole Genome Assembly of Lutzomyia longipalpis.</title>
        <authorList>
            <person name="Richards S."/>
            <person name="Qu C."/>
            <person name="Dillon R."/>
            <person name="Worley K."/>
            <person name="Scherer S."/>
            <person name="Batterton M."/>
            <person name="Taylor A."/>
            <person name="Hawes A."/>
            <person name="Hernandez B."/>
            <person name="Kovar C."/>
            <person name="Mandapat C."/>
            <person name="Pham C."/>
            <person name="Qu C."/>
            <person name="Jing C."/>
            <person name="Bess C."/>
            <person name="Bandaranaike D."/>
            <person name="Ngo D."/>
            <person name="Ongeri F."/>
            <person name="Arias F."/>
            <person name="Lara F."/>
            <person name="Weissenberger G."/>
            <person name="Kamau G."/>
            <person name="Han H."/>
            <person name="Shen H."/>
            <person name="Dinh H."/>
            <person name="Khalil I."/>
            <person name="Jones J."/>
            <person name="Shafer J."/>
            <person name="Jayaseelan J."/>
            <person name="Quiroz J."/>
            <person name="Blankenburg K."/>
            <person name="Nguyen L."/>
            <person name="Jackson L."/>
            <person name="Francisco L."/>
            <person name="Tang L.-Y."/>
            <person name="Pu L.-L."/>
            <person name="Perales L."/>
            <person name="Lorensuhewa L."/>
            <person name="Munidasa M."/>
            <person name="Coyle M."/>
            <person name="Taylor M."/>
            <person name="Puazo M."/>
            <person name="Firestine M."/>
            <person name="Scheel M."/>
            <person name="Javaid M."/>
            <person name="Wang M."/>
            <person name="Li M."/>
            <person name="Tabassum N."/>
            <person name="Saada N."/>
            <person name="Osuji N."/>
            <person name="Aqrawi P."/>
            <person name="Fu Q."/>
            <person name="Thornton R."/>
            <person name="Raj R."/>
            <person name="Goodspeed R."/>
            <person name="Mata R."/>
            <person name="Najjar R."/>
            <person name="Gubbala S."/>
            <person name="Lee S."/>
            <person name="Denson S."/>
            <person name="Patil S."/>
            <person name="Macmil S."/>
            <person name="Qi S."/>
            <person name="Matskevitch T."/>
            <person name="Palculict T."/>
            <person name="Mathew T."/>
            <person name="Vee V."/>
            <person name="Velamala V."/>
            <person name="Korchina V."/>
            <person name="Cai W."/>
            <person name="Liu W."/>
            <person name="Dai W."/>
            <person name="Zou X."/>
            <person name="Zhu Y."/>
            <person name="Zhang Y."/>
            <person name="Wu Y.-Q."/>
            <person name="Xin Y."/>
            <person name="Nazarath L."/>
            <person name="Kovar C."/>
            <person name="Han Y."/>
            <person name="Muzny D."/>
            <person name="Gibbs R."/>
        </authorList>
    </citation>
    <scope>NUCLEOTIDE SEQUENCE [LARGE SCALE GENOMIC DNA]</scope>
    <source>
        <strain evidence="7">Jacobina</strain>
    </source>
</reference>
<proteinExistence type="predicted"/>
<dbReference type="PANTHER" id="PTHR12236:SF95">
    <property type="entry name" value="CUTICULAR PROTEIN 76BD, ISOFORM C-RELATED"/>
    <property type="match status" value="1"/>
</dbReference>
<evidence type="ECO:0000256" key="2">
    <source>
        <dbReference type="PROSITE-ProRule" id="PRU00497"/>
    </source>
</evidence>
<dbReference type="GO" id="GO:0031012">
    <property type="term" value="C:extracellular matrix"/>
    <property type="evidence" value="ECO:0007669"/>
    <property type="project" value="TreeGrafter"/>
</dbReference>
<dbReference type="PRINTS" id="PR00947">
    <property type="entry name" value="CUTICLE"/>
</dbReference>
<dbReference type="EMBL" id="AJWK01027079">
    <property type="status" value="NOT_ANNOTATED_CDS"/>
    <property type="molecule type" value="Genomic_DNA"/>
</dbReference>
<dbReference type="PROSITE" id="PS00233">
    <property type="entry name" value="CHIT_BIND_RR_1"/>
    <property type="match status" value="1"/>
</dbReference>
<keyword evidence="7" id="KW-1185">Reference proteome</keyword>
<dbReference type="InterPro" id="IPR051217">
    <property type="entry name" value="Insect_Cuticle_Struc_Prot"/>
</dbReference>
<dbReference type="Pfam" id="PF00379">
    <property type="entry name" value="Chitin_bind_4"/>
    <property type="match status" value="1"/>
</dbReference>
<sequence>MRFFVVSAVLATIISVSAQGDDSGYNVEITHANIGGFGGGGFGGGGGGGGNSGAGGGFGGGEGFGGGGELGGGGGGGEGGDEGGFGGGNEGGFGGGGFGGGDHHGGWHVPDYEFKYGVKDPKTGDHKEQWEQRHHDHVKGEYWLHEPDGTKRIVTYTADPKTGFHAIVKKIGHAEHPHHYGGI</sequence>
<dbReference type="InterPro" id="IPR031311">
    <property type="entry name" value="CHIT_BIND_RR_consensus"/>
</dbReference>
<dbReference type="InterPro" id="IPR000618">
    <property type="entry name" value="Insect_cuticle"/>
</dbReference>
<dbReference type="VEuPathDB" id="VectorBase:LLONM1_009466"/>
<reference evidence="6" key="3">
    <citation type="submission" date="2020-05" db="UniProtKB">
        <authorList>
            <consortium name="EnsemblMetazoa"/>
        </authorList>
    </citation>
    <scope>IDENTIFICATION</scope>
    <source>
        <strain evidence="6">Jacobina</strain>
    </source>
</reference>
<evidence type="ECO:0000256" key="1">
    <source>
        <dbReference type="ARBA" id="ARBA00022460"/>
    </source>
</evidence>
<evidence type="ECO:0000256" key="3">
    <source>
        <dbReference type="SAM" id="MobiDB-lite"/>
    </source>
</evidence>
<feature type="compositionally biased region" description="Gly residues" evidence="3">
    <location>
        <begin position="60"/>
        <end position="100"/>
    </location>
</feature>